<dbReference type="EMBL" id="JACOPB010000025">
    <property type="protein sequence ID" value="MBC5712050.1"/>
    <property type="molecule type" value="Genomic_DNA"/>
</dbReference>
<dbReference type="Proteomes" id="UP000634672">
    <property type="component" value="Unassembled WGS sequence"/>
</dbReference>
<gene>
    <name evidence="2" type="ORF">H8S75_29460</name>
</gene>
<organism evidence="2 3">
    <name type="scientific">Hungatella hominis</name>
    <dbReference type="NCBI Taxonomy" id="2763050"/>
    <lineage>
        <taxon>Bacteria</taxon>
        <taxon>Bacillati</taxon>
        <taxon>Bacillota</taxon>
        <taxon>Clostridia</taxon>
        <taxon>Lachnospirales</taxon>
        <taxon>Lachnospiraceae</taxon>
        <taxon>Hungatella</taxon>
    </lineage>
</organism>
<dbReference type="InterPro" id="IPR021944">
    <property type="entry name" value="DUF3560"/>
</dbReference>
<sequence>MNRYEEKKQARINRYREHAEHAERESVARYQRSNEIAKAFEGGQPILVGHHSEARARRDQKKIWDNMEKSVEAGKKAEYYEAKAEAAENNQAISSDDPEAIQKLMDKLERLIEEQSYK</sequence>
<accession>A0ABR7HFY6</accession>
<dbReference type="Pfam" id="PF12083">
    <property type="entry name" value="DUF3560"/>
    <property type="match status" value="1"/>
</dbReference>
<reference evidence="2 3" key="1">
    <citation type="submission" date="2020-08" db="EMBL/GenBank/DDBJ databases">
        <title>Genome public.</title>
        <authorList>
            <person name="Liu C."/>
            <person name="Sun Q."/>
        </authorList>
    </citation>
    <scope>NUCLEOTIDE SEQUENCE [LARGE SCALE GENOMIC DNA]</scope>
    <source>
        <strain evidence="2 3">NSJ-66</strain>
    </source>
</reference>
<evidence type="ECO:0000256" key="1">
    <source>
        <dbReference type="SAM" id="MobiDB-lite"/>
    </source>
</evidence>
<evidence type="ECO:0000313" key="3">
    <source>
        <dbReference type="Proteomes" id="UP000634672"/>
    </source>
</evidence>
<keyword evidence="3" id="KW-1185">Reference proteome</keyword>
<name>A0ABR7HFY6_9FIRM</name>
<feature type="region of interest" description="Disordered" evidence="1">
    <location>
        <begin position="41"/>
        <end position="61"/>
    </location>
</feature>
<protein>
    <submittedName>
        <fullName evidence="2">DUF3560 domain-containing protein</fullName>
    </submittedName>
</protein>
<feature type="region of interest" description="Disordered" evidence="1">
    <location>
        <begin position="1"/>
        <end position="27"/>
    </location>
</feature>
<comment type="caution">
    <text evidence="2">The sequence shown here is derived from an EMBL/GenBank/DDBJ whole genome shotgun (WGS) entry which is preliminary data.</text>
</comment>
<dbReference type="RefSeq" id="WP_187024561.1">
    <property type="nucleotide sequence ID" value="NZ_JACOPB010000025.1"/>
</dbReference>
<proteinExistence type="predicted"/>
<evidence type="ECO:0000313" key="2">
    <source>
        <dbReference type="EMBL" id="MBC5712050.1"/>
    </source>
</evidence>
<feature type="compositionally biased region" description="Basic and acidic residues" evidence="1">
    <location>
        <begin position="50"/>
        <end position="61"/>
    </location>
</feature>